<name>A0A813P648_9BILA</name>
<protein>
    <recommendedName>
        <fullName evidence="5">DUF3253 domain-containing protein</fullName>
    </recommendedName>
</protein>
<evidence type="ECO:0000313" key="1">
    <source>
        <dbReference type="EMBL" id="CAF0745600.1"/>
    </source>
</evidence>
<dbReference type="InterPro" id="IPR036388">
    <property type="entry name" value="WH-like_DNA-bd_sf"/>
</dbReference>
<organism evidence="1 4">
    <name type="scientific">Adineta steineri</name>
    <dbReference type="NCBI Taxonomy" id="433720"/>
    <lineage>
        <taxon>Eukaryota</taxon>
        <taxon>Metazoa</taxon>
        <taxon>Spiralia</taxon>
        <taxon>Gnathifera</taxon>
        <taxon>Rotifera</taxon>
        <taxon>Eurotatoria</taxon>
        <taxon>Bdelloidea</taxon>
        <taxon>Adinetida</taxon>
        <taxon>Adinetidae</taxon>
        <taxon>Adineta</taxon>
    </lineage>
</organism>
<dbReference type="Proteomes" id="UP000663832">
    <property type="component" value="Unassembled WGS sequence"/>
</dbReference>
<dbReference type="InterPro" id="IPR021660">
    <property type="entry name" value="DUF3253"/>
</dbReference>
<evidence type="ECO:0008006" key="5">
    <source>
        <dbReference type="Google" id="ProtNLM"/>
    </source>
</evidence>
<reference evidence="1" key="1">
    <citation type="submission" date="2021-02" db="EMBL/GenBank/DDBJ databases">
        <authorList>
            <person name="Nowell W R."/>
        </authorList>
    </citation>
    <scope>NUCLEOTIDE SEQUENCE</scope>
</reference>
<keyword evidence="4" id="KW-1185">Reference proteome</keyword>
<dbReference type="EMBL" id="CAJNOM010000003">
    <property type="protein sequence ID" value="CAF0745600.1"/>
    <property type="molecule type" value="Genomic_DNA"/>
</dbReference>
<sequence>MADNIAHLNELIMSMAKKRGLDKTFCPSEIARQLSSKEDEWRSLMEPVRLAATKLIDKGQLVCKQNGEIVDIRTVKGPIRLQITSN</sequence>
<evidence type="ECO:0000313" key="2">
    <source>
        <dbReference type="EMBL" id="CAF0757659.1"/>
    </source>
</evidence>
<proteinExistence type="predicted"/>
<dbReference type="Pfam" id="PF11625">
    <property type="entry name" value="DUF3253"/>
    <property type="match status" value="1"/>
</dbReference>
<dbReference type="EMBL" id="CAJNOM010000033">
    <property type="protein sequence ID" value="CAF0865496.1"/>
    <property type="molecule type" value="Genomic_DNA"/>
</dbReference>
<dbReference type="EMBL" id="CAJNOI010000006">
    <property type="protein sequence ID" value="CAF0757659.1"/>
    <property type="molecule type" value="Genomic_DNA"/>
</dbReference>
<dbReference type="SUPFAM" id="SSF46785">
    <property type="entry name" value="Winged helix' DNA-binding domain"/>
    <property type="match status" value="1"/>
</dbReference>
<dbReference type="Proteomes" id="UP000663877">
    <property type="component" value="Unassembled WGS sequence"/>
</dbReference>
<gene>
    <name evidence="2" type="ORF">BJG266_LOCUS2825</name>
    <name evidence="1" type="ORF">QVE165_LOCUS1179</name>
    <name evidence="3" type="ORF">QVE165_LOCUS7607</name>
</gene>
<evidence type="ECO:0000313" key="3">
    <source>
        <dbReference type="EMBL" id="CAF0865496.1"/>
    </source>
</evidence>
<evidence type="ECO:0000313" key="4">
    <source>
        <dbReference type="Proteomes" id="UP000663832"/>
    </source>
</evidence>
<comment type="caution">
    <text evidence="1">The sequence shown here is derived from an EMBL/GenBank/DDBJ whole genome shotgun (WGS) entry which is preliminary data.</text>
</comment>
<dbReference type="AlphaFoldDB" id="A0A813P648"/>
<accession>A0A813P648</accession>
<dbReference type="InterPro" id="IPR036390">
    <property type="entry name" value="WH_DNA-bd_sf"/>
</dbReference>
<dbReference type="Gene3D" id="1.10.10.10">
    <property type="entry name" value="Winged helix-like DNA-binding domain superfamily/Winged helix DNA-binding domain"/>
    <property type="match status" value="1"/>
</dbReference>
<dbReference type="OrthoDB" id="2563170at2759"/>